<evidence type="ECO:0000313" key="2">
    <source>
        <dbReference type="EMBL" id="XDO96348.1"/>
    </source>
</evidence>
<protein>
    <submittedName>
        <fullName evidence="2">Uncharacterized protein</fullName>
    </submittedName>
</protein>
<dbReference type="RefSeq" id="WP_369059200.1">
    <property type="nucleotide sequence ID" value="NZ_CP158375.1"/>
</dbReference>
<keyword evidence="1" id="KW-1133">Transmembrane helix</keyword>
<name>A0AB39KSP9_9CAUL</name>
<accession>A0AB39KSP9</accession>
<keyword evidence="1" id="KW-0812">Transmembrane</keyword>
<dbReference type="AlphaFoldDB" id="A0AB39KSP9"/>
<dbReference type="EMBL" id="CP158375">
    <property type="protein sequence ID" value="XDO96348.1"/>
    <property type="molecule type" value="Genomic_DNA"/>
</dbReference>
<gene>
    <name evidence="2" type="ORF">ABOZ73_16455</name>
</gene>
<reference evidence="2" key="1">
    <citation type="submission" date="2024-06" db="EMBL/GenBank/DDBJ databases">
        <title>Caulobacter inopinatus, sp. nov.</title>
        <authorList>
            <person name="Donachie S.P."/>
        </authorList>
    </citation>
    <scope>NUCLEOTIDE SEQUENCE</scope>
    <source>
        <strain evidence="2">73W</strain>
    </source>
</reference>
<feature type="transmembrane region" description="Helical" evidence="1">
    <location>
        <begin position="6"/>
        <end position="26"/>
    </location>
</feature>
<sequence>MDKALLIQYLGSVLAVVFMVGLAWWARIPRPTPPLDEAAARALLADDFPDINPEQVWIADNGRGAVARAGDRALVLFRLGDSYVARLVAWRDEFVGAAPWPPKGVRA</sequence>
<organism evidence="2">
    <name type="scientific">Caulobacter sp. 73W</name>
    <dbReference type="NCBI Taxonomy" id="3161137"/>
    <lineage>
        <taxon>Bacteria</taxon>
        <taxon>Pseudomonadati</taxon>
        <taxon>Pseudomonadota</taxon>
        <taxon>Alphaproteobacteria</taxon>
        <taxon>Caulobacterales</taxon>
        <taxon>Caulobacteraceae</taxon>
        <taxon>Caulobacter</taxon>
    </lineage>
</organism>
<proteinExistence type="predicted"/>
<evidence type="ECO:0000256" key="1">
    <source>
        <dbReference type="SAM" id="Phobius"/>
    </source>
</evidence>
<keyword evidence="1" id="KW-0472">Membrane</keyword>